<sequence length="210" mass="23776">MLNPLPNSRHYRFARRELLPLGAQGLWRLETGYARTITWDEEGLLVTLGFWRAGDVVGQALSGVNPYQIECLTPVEASLLSCKPLNPPELLALDVHNSHIQQAQELLRIVHARRIDTRLLNLLQWLALRFGHRITQGWLIDLRLTHQDLADVIGATRVTVTRLLNQLEQQGRIGWSSQRQIWVNGVEHLAILKGVEVASPHVLPHNQGTD</sequence>
<dbReference type="SMART" id="SM00419">
    <property type="entry name" value="HTH_CRP"/>
    <property type="match status" value="1"/>
</dbReference>
<proteinExistence type="predicted"/>
<keyword evidence="3" id="KW-0804">Transcription</keyword>
<evidence type="ECO:0000256" key="1">
    <source>
        <dbReference type="ARBA" id="ARBA00023015"/>
    </source>
</evidence>
<dbReference type="InterPro" id="IPR036388">
    <property type="entry name" value="WH-like_DNA-bd_sf"/>
</dbReference>
<dbReference type="PROSITE" id="PS51063">
    <property type="entry name" value="HTH_CRP_2"/>
    <property type="match status" value="1"/>
</dbReference>
<dbReference type="SUPFAM" id="SSF46785">
    <property type="entry name" value="Winged helix' DNA-binding domain"/>
    <property type="match status" value="1"/>
</dbReference>
<evidence type="ECO:0000313" key="5">
    <source>
        <dbReference type="EMBL" id="WNZ25231.1"/>
    </source>
</evidence>
<organism evidence="5">
    <name type="scientific">Leptolyngbya sp. NK1-12</name>
    <dbReference type="NCBI Taxonomy" id="2547451"/>
    <lineage>
        <taxon>Bacteria</taxon>
        <taxon>Bacillati</taxon>
        <taxon>Cyanobacteriota</taxon>
        <taxon>Cyanophyceae</taxon>
        <taxon>Leptolyngbyales</taxon>
        <taxon>Leptolyngbyaceae</taxon>
        <taxon>Leptolyngbya group</taxon>
        <taxon>Leptolyngbya</taxon>
    </lineage>
</organism>
<dbReference type="RefSeq" id="WP_316431381.1">
    <property type="nucleotide sequence ID" value="NZ_CP053586.1"/>
</dbReference>
<dbReference type="InterPro" id="IPR018335">
    <property type="entry name" value="Tscrpt_reg_HTH_Crp-type_CS"/>
</dbReference>
<dbReference type="InterPro" id="IPR018490">
    <property type="entry name" value="cNMP-bd_dom_sf"/>
</dbReference>
<keyword evidence="2" id="KW-0238">DNA-binding</keyword>
<dbReference type="PRINTS" id="PR00034">
    <property type="entry name" value="HTHCRP"/>
</dbReference>
<dbReference type="InterPro" id="IPR012318">
    <property type="entry name" value="HTH_CRP"/>
</dbReference>
<dbReference type="CDD" id="cd00092">
    <property type="entry name" value="HTH_CRP"/>
    <property type="match status" value="1"/>
</dbReference>
<evidence type="ECO:0000256" key="2">
    <source>
        <dbReference type="ARBA" id="ARBA00023125"/>
    </source>
</evidence>
<evidence type="ECO:0000256" key="3">
    <source>
        <dbReference type="ARBA" id="ARBA00023163"/>
    </source>
</evidence>
<dbReference type="Gene3D" id="1.10.10.10">
    <property type="entry name" value="Winged helix-like DNA-binding domain superfamily/Winged helix DNA-binding domain"/>
    <property type="match status" value="1"/>
</dbReference>
<dbReference type="GO" id="GO:0003700">
    <property type="term" value="F:DNA-binding transcription factor activity"/>
    <property type="evidence" value="ECO:0007669"/>
    <property type="project" value="InterPro"/>
</dbReference>
<feature type="domain" description="HTH crp-type" evidence="4">
    <location>
        <begin position="113"/>
        <end position="187"/>
    </location>
</feature>
<dbReference type="SUPFAM" id="SSF51206">
    <property type="entry name" value="cAMP-binding domain-like"/>
    <property type="match status" value="1"/>
</dbReference>
<keyword evidence="1" id="KW-0805">Transcription regulation</keyword>
<gene>
    <name evidence="5" type="ORF">HJG54_21820</name>
</gene>
<dbReference type="InterPro" id="IPR036390">
    <property type="entry name" value="WH_DNA-bd_sf"/>
</dbReference>
<dbReference type="PROSITE" id="PS00042">
    <property type="entry name" value="HTH_CRP_1"/>
    <property type="match status" value="1"/>
</dbReference>
<reference evidence="5" key="1">
    <citation type="submission" date="2020-05" db="EMBL/GenBank/DDBJ databases">
        <authorList>
            <person name="Zhu T."/>
            <person name="Keshari N."/>
            <person name="Lu X."/>
        </authorList>
    </citation>
    <scope>NUCLEOTIDE SEQUENCE</scope>
    <source>
        <strain evidence="5">NK1-12</strain>
    </source>
</reference>
<protein>
    <submittedName>
        <fullName evidence="5">Crp/Fnr family transcriptional regulator</fullName>
    </submittedName>
</protein>
<dbReference type="AlphaFoldDB" id="A0AA97AJS5"/>
<dbReference type="Pfam" id="PF13545">
    <property type="entry name" value="HTH_Crp_2"/>
    <property type="match status" value="1"/>
</dbReference>
<dbReference type="GO" id="GO:0003677">
    <property type="term" value="F:DNA binding"/>
    <property type="evidence" value="ECO:0007669"/>
    <property type="project" value="UniProtKB-KW"/>
</dbReference>
<name>A0AA97AJS5_9CYAN</name>
<accession>A0AA97AJS5</accession>
<dbReference type="EMBL" id="CP053586">
    <property type="protein sequence ID" value="WNZ25231.1"/>
    <property type="molecule type" value="Genomic_DNA"/>
</dbReference>
<evidence type="ECO:0000259" key="4">
    <source>
        <dbReference type="PROSITE" id="PS51063"/>
    </source>
</evidence>